<keyword evidence="1" id="KW-1133">Transmembrane helix</keyword>
<evidence type="ECO:0000313" key="3">
    <source>
        <dbReference type="EMBL" id="GAD80893.1"/>
    </source>
</evidence>
<dbReference type="SMART" id="SM00450">
    <property type="entry name" value="RHOD"/>
    <property type="match status" value="1"/>
</dbReference>
<feature type="domain" description="Rhodanese" evidence="2">
    <location>
        <begin position="50"/>
        <end position="141"/>
    </location>
</feature>
<evidence type="ECO:0000313" key="4">
    <source>
        <dbReference type="Proteomes" id="UP000016562"/>
    </source>
</evidence>
<gene>
    <name evidence="3" type="ORF">VEZ01S_45_00270</name>
</gene>
<keyword evidence="4" id="KW-1185">Reference proteome</keyword>
<protein>
    <recommendedName>
        <fullName evidence="2">Rhodanese domain-containing protein</fullName>
    </recommendedName>
</protein>
<keyword evidence="1" id="KW-0812">Transmembrane</keyword>
<dbReference type="InterPro" id="IPR036873">
    <property type="entry name" value="Rhodanese-like_dom_sf"/>
</dbReference>
<comment type="caution">
    <text evidence="3">The sequence shown here is derived from an EMBL/GenBank/DDBJ whole genome shotgun (WGS) entry which is preliminary data.</text>
</comment>
<dbReference type="SUPFAM" id="SSF52821">
    <property type="entry name" value="Rhodanese/Cell cycle control phosphatase"/>
    <property type="match status" value="1"/>
</dbReference>
<dbReference type="Gene3D" id="3.40.250.10">
    <property type="entry name" value="Rhodanese-like domain"/>
    <property type="match status" value="1"/>
</dbReference>
<dbReference type="CDD" id="cd00158">
    <property type="entry name" value="RHOD"/>
    <property type="match status" value="1"/>
</dbReference>
<evidence type="ECO:0000259" key="2">
    <source>
        <dbReference type="PROSITE" id="PS50206"/>
    </source>
</evidence>
<dbReference type="EMBL" id="BATM01000045">
    <property type="protein sequence ID" value="GAD80893.1"/>
    <property type="molecule type" value="Genomic_DNA"/>
</dbReference>
<organism evidence="3 4">
    <name type="scientific">Vibrio ezurae NBRC 102218</name>
    <dbReference type="NCBI Taxonomy" id="1219080"/>
    <lineage>
        <taxon>Bacteria</taxon>
        <taxon>Pseudomonadati</taxon>
        <taxon>Pseudomonadota</taxon>
        <taxon>Gammaproteobacteria</taxon>
        <taxon>Vibrionales</taxon>
        <taxon>Vibrionaceae</taxon>
        <taxon>Vibrio</taxon>
    </lineage>
</organism>
<sequence>MQEIFDFAHQNMILCVVWVGIIVALVMNIFKSSTAGYTEVDTQAMTMLINRESGVVADVRSKEEFKKGHITDSVHILPSEIKEGTFGSLENRKSDPIIVVCKTGQTAIENANLLAKAGFEKVFVLKHGLSSWSDANLPLVRAKKEPRKKKKQKALAE</sequence>
<reference evidence="3 4" key="1">
    <citation type="submission" date="2013-09" db="EMBL/GenBank/DDBJ databases">
        <title>Whole genome shotgun sequence of Vibrio ezurae NBRC 102218.</title>
        <authorList>
            <person name="Yoshida I."/>
            <person name="Hosoyama A."/>
            <person name="Numata M."/>
            <person name="Hashimoto M."/>
            <person name="Hosoyama Y."/>
            <person name="Tsuchikane K."/>
            <person name="Noguchi M."/>
            <person name="Hirakata S."/>
            <person name="Ichikawa N."/>
            <person name="Ohji S."/>
            <person name="Yamazoe A."/>
            <person name="Fujita N."/>
        </authorList>
    </citation>
    <scope>NUCLEOTIDE SEQUENCE [LARGE SCALE GENOMIC DNA]</scope>
    <source>
        <strain evidence="3 4">NBRC 102218</strain>
    </source>
</reference>
<dbReference type="Proteomes" id="UP000016562">
    <property type="component" value="Unassembled WGS sequence"/>
</dbReference>
<dbReference type="InterPro" id="IPR001763">
    <property type="entry name" value="Rhodanese-like_dom"/>
</dbReference>
<keyword evidence="1" id="KW-0472">Membrane</keyword>
<dbReference type="PANTHER" id="PTHR43031:SF18">
    <property type="entry name" value="RHODANESE-RELATED SULFURTRANSFERASES"/>
    <property type="match status" value="1"/>
</dbReference>
<dbReference type="Pfam" id="PF00581">
    <property type="entry name" value="Rhodanese"/>
    <property type="match status" value="1"/>
</dbReference>
<feature type="transmembrane region" description="Helical" evidence="1">
    <location>
        <begin position="12"/>
        <end position="30"/>
    </location>
</feature>
<dbReference type="eggNOG" id="COG0607">
    <property type="taxonomic scope" value="Bacteria"/>
</dbReference>
<proteinExistence type="predicted"/>
<dbReference type="RefSeq" id="WP_021714594.1">
    <property type="nucleotide sequence ID" value="NZ_BATM01000045.1"/>
</dbReference>
<accession>U3CT97</accession>
<dbReference type="PROSITE" id="PS50206">
    <property type="entry name" value="RHODANESE_3"/>
    <property type="match status" value="1"/>
</dbReference>
<dbReference type="AlphaFoldDB" id="U3CT97"/>
<evidence type="ECO:0000256" key="1">
    <source>
        <dbReference type="SAM" id="Phobius"/>
    </source>
</evidence>
<dbReference type="OrthoDB" id="9808735at2"/>
<dbReference type="STRING" id="1219080.VEZ01S_45_00270"/>
<name>U3CT97_9VIBR</name>
<dbReference type="PANTHER" id="PTHR43031">
    <property type="entry name" value="FAD-DEPENDENT OXIDOREDUCTASE"/>
    <property type="match status" value="1"/>
</dbReference>
<dbReference type="InterPro" id="IPR050229">
    <property type="entry name" value="GlpE_sulfurtransferase"/>
</dbReference>